<dbReference type="Pfam" id="PF00872">
    <property type="entry name" value="Transposase_mut"/>
    <property type="match status" value="1"/>
</dbReference>
<evidence type="ECO:0000256" key="1">
    <source>
        <dbReference type="ARBA" id="ARBA00002190"/>
    </source>
</evidence>
<name>A0A7C4XJH3_UNCW3</name>
<evidence type="ECO:0000256" key="3">
    <source>
        <dbReference type="ARBA" id="ARBA00022578"/>
    </source>
</evidence>
<dbReference type="InterPro" id="IPR001207">
    <property type="entry name" value="Transposase_mutator"/>
</dbReference>
<protein>
    <submittedName>
        <fullName evidence="6">Uncharacterized protein</fullName>
    </submittedName>
</protein>
<evidence type="ECO:0000256" key="2">
    <source>
        <dbReference type="ARBA" id="ARBA00010961"/>
    </source>
</evidence>
<evidence type="ECO:0000313" key="6">
    <source>
        <dbReference type="EMBL" id="HGV97056.1"/>
    </source>
</evidence>
<gene>
    <name evidence="6" type="ORF">ENV60_02025</name>
</gene>
<keyword evidence="3" id="KW-0815">Transposition</keyword>
<comment type="similarity">
    <text evidence="2">Belongs to the transposase mutator family.</text>
</comment>
<dbReference type="AlphaFoldDB" id="A0A7C4XJH3"/>
<dbReference type="GO" id="GO:0006313">
    <property type="term" value="P:DNA transposition"/>
    <property type="evidence" value="ECO:0007669"/>
    <property type="project" value="InterPro"/>
</dbReference>
<accession>A0A7C4XJH3</accession>
<evidence type="ECO:0000256" key="5">
    <source>
        <dbReference type="ARBA" id="ARBA00023172"/>
    </source>
</evidence>
<proteinExistence type="inferred from homology"/>
<dbReference type="GO" id="GO:0004803">
    <property type="term" value="F:transposase activity"/>
    <property type="evidence" value="ECO:0007669"/>
    <property type="project" value="InterPro"/>
</dbReference>
<keyword evidence="5" id="KW-0233">DNA recombination</keyword>
<sequence length="36" mass="4398">MIWSKLRTTNAIERVFRELRKRTRPMRSFANINSCD</sequence>
<evidence type="ECO:0000256" key="4">
    <source>
        <dbReference type="ARBA" id="ARBA00023125"/>
    </source>
</evidence>
<reference evidence="6" key="1">
    <citation type="journal article" date="2020" name="mSystems">
        <title>Genome- and Community-Level Interaction Insights into Carbon Utilization and Element Cycling Functions of Hydrothermarchaeota in Hydrothermal Sediment.</title>
        <authorList>
            <person name="Zhou Z."/>
            <person name="Liu Y."/>
            <person name="Xu W."/>
            <person name="Pan J."/>
            <person name="Luo Z.H."/>
            <person name="Li M."/>
        </authorList>
    </citation>
    <scope>NUCLEOTIDE SEQUENCE [LARGE SCALE GENOMIC DNA]</scope>
    <source>
        <strain evidence="6">SpSt-774</strain>
    </source>
</reference>
<comment type="function">
    <text evidence="1">Required for the transposition of the insertion element.</text>
</comment>
<dbReference type="GO" id="GO:0003677">
    <property type="term" value="F:DNA binding"/>
    <property type="evidence" value="ECO:0007669"/>
    <property type="project" value="UniProtKB-KW"/>
</dbReference>
<organism evidence="6">
    <name type="scientific">candidate division WOR-3 bacterium</name>
    <dbReference type="NCBI Taxonomy" id="2052148"/>
    <lineage>
        <taxon>Bacteria</taxon>
        <taxon>Bacteria division WOR-3</taxon>
    </lineage>
</organism>
<dbReference type="EMBL" id="DTGZ01000039">
    <property type="protein sequence ID" value="HGV97056.1"/>
    <property type="molecule type" value="Genomic_DNA"/>
</dbReference>
<keyword evidence="4" id="KW-0238">DNA-binding</keyword>
<comment type="caution">
    <text evidence="6">The sequence shown here is derived from an EMBL/GenBank/DDBJ whole genome shotgun (WGS) entry which is preliminary data.</text>
</comment>